<organism evidence="7 8">
    <name type="scientific">Lachnobacterium bovis DSM 14045</name>
    <dbReference type="NCBI Taxonomy" id="1122142"/>
    <lineage>
        <taxon>Bacteria</taxon>
        <taxon>Bacillati</taxon>
        <taxon>Bacillota</taxon>
        <taxon>Clostridia</taxon>
        <taxon>Lachnospirales</taxon>
        <taxon>Lachnospiraceae</taxon>
        <taxon>Lachnobacterium</taxon>
    </lineage>
</organism>
<dbReference type="OrthoDB" id="9783139at2"/>
<dbReference type="GO" id="GO:0003677">
    <property type="term" value="F:DNA binding"/>
    <property type="evidence" value="ECO:0007669"/>
    <property type="project" value="InterPro"/>
</dbReference>
<evidence type="ECO:0000256" key="1">
    <source>
        <dbReference type="ARBA" id="ARBA00022491"/>
    </source>
</evidence>
<dbReference type="PANTHER" id="PTHR34824:SF1">
    <property type="entry name" value="HEAT-INDUCIBLE TRANSCRIPTION REPRESSOR HRCA"/>
    <property type="match status" value="1"/>
</dbReference>
<dbReference type="SUPFAM" id="SSF46785">
    <property type="entry name" value="Winged helix' DNA-binding domain"/>
    <property type="match status" value="1"/>
</dbReference>
<dbReference type="SUPFAM" id="SSF55781">
    <property type="entry name" value="GAF domain-like"/>
    <property type="match status" value="1"/>
</dbReference>
<dbReference type="eggNOG" id="COG1420">
    <property type="taxonomic scope" value="Bacteria"/>
</dbReference>
<dbReference type="EMBL" id="FNPG01000009">
    <property type="protein sequence ID" value="SDY17191.1"/>
    <property type="molecule type" value="Genomic_DNA"/>
</dbReference>
<keyword evidence="1 5" id="KW-0678">Repressor</keyword>
<dbReference type="InterPro" id="IPR021153">
    <property type="entry name" value="HrcA_C"/>
</dbReference>
<feature type="domain" description="Heat-inducible transcription repressor HrcA C-terminal" evidence="6">
    <location>
        <begin position="108"/>
        <end position="331"/>
    </location>
</feature>
<dbReference type="Gene3D" id="3.30.390.60">
    <property type="entry name" value="Heat-inducible transcription repressor hrca homolog, domain 3"/>
    <property type="match status" value="1"/>
</dbReference>
<dbReference type="PANTHER" id="PTHR34824">
    <property type="entry name" value="HEAT-INDUCIBLE TRANSCRIPTION REPRESSOR HRCA"/>
    <property type="match status" value="1"/>
</dbReference>
<dbReference type="InterPro" id="IPR023120">
    <property type="entry name" value="WHTH_transcript_rep_HrcA_IDD"/>
</dbReference>
<dbReference type="PIRSF" id="PIRSF005485">
    <property type="entry name" value="HrcA"/>
    <property type="match status" value="1"/>
</dbReference>
<evidence type="ECO:0000313" key="7">
    <source>
        <dbReference type="EMBL" id="SDY17191.1"/>
    </source>
</evidence>
<keyword evidence="2 5" id="KW-0805">Transcription regulation</keyword>
<name>A0A1H3HNW9_9FIRM</name>
<evidence type="ECO:0000256" key="2">
    <source>
        <dbReference type="ARBA" id="ARBA00023015"/>
    </source>
</evidence>
<keyword evidence="3 5" id="KW-0346">Stress response</keyword>
<dbReference type="InterPro" id="IPR002571">
    <property type="entry name" value="HrcA"/>
</dbReference>
<dbReference type="STRING" id="1122142.SAMN02910414_00929"/>
<accession>A0A1H3HNW9</accession>
<keyword evidence="4 5" id="KW-0804">Transcription</keyword>
<gene>
    <name evidence="5" type="primary">hrcA</name>
    <name evidence="7" type="ORF">SAMN02910414_00929</name>
</gene>
<comment type="function">
    <text evidence="5">Negative regulator of class I heat shock genes (grpE-dnaK-dnaJ and groELS operons). Prevents heat-shock induction of these operons.</text>
</comment>
<dbReference type="Gene3D" id="3.30.450.40">
    <property type="match status" value="1"/>
</dbReference>
<evidence type="ECO:0000313" key="8">
    <source>
        <dbReference type="Proteomes" id="UP000183918"/>
    </source>
</evidence>
<evidence type="ECO:0000256" key="4">
    <source>
        <dbReference type="ARBA" id="ARBA00023163"/>
    </source>
</evidence>
<proteinExistence type="inferred from homology"/>
<dbReference type="GO" id="GO:0045892">
    <property type="term" value="P:negative regulation of DNA-templated transcription"/>
    <property type="evidence" value="ECO:0007669"/>
    <property type="project" value="UniProtKB-UniRule"/>
</dbReference>
<dbReference type="Gene3D" id="1.10.10.10">
    <property type="entry name" value="Winged helix-like DNA-binding domain superfamily/Winged helix DNA-binding domain"/>
    <property type="match status" value="1"/>
</dbReference>
<dbReference type="AlphaFoldDB" id="A0A1H3HNW9"/>
<comment type="similarity">
    <text evidence="5">Belongs to the HrcA family.</text>
</comment>
<dbReference type="InterPro" id="IPR036388">
    <property type="entry name" value="WH-like_DNA-bd_sf"/>
</dbReference>
<evidence type="ECO:0000256" key="3">
    <source>
        <dbReference type="ARBA" id="ARBA00023016"/>
    </source>
</evidence>
<dbReference type="RefSeq" id="WP_074716558.1">
    <property type="nucleotide sequence ID" value="NZ_FNPG01000009.1"/>
</dbReference>
<reference evidence="7 8" key="1">
    <citation type="submission" date="2016-10" db="EMBL/GenBank/DDBJ databases">
        <authorList>
            <person name="de Groot N.N."/>
        </authorList>
    </citation>
    <scope>NUCLEOTIDE SEQUENCE [LARGE SCALE GENOMIC DNA]</scope>
    <source>
        <strain evidence="7 8">DSM 14045</strain>
    </source>
</reference>
<dbReference type="NCBIfam" id="TIGR00331">
    <property type="entry name" value="hrcA"/>
    <property type="match status" value="1"/>
</dbReference>
<sequence length="366" mass="41162">MMKDDAEQLDERKVKILDAIIRNYLATGEPVGSRTISKYTDLNLSSATIRNEMSDLEDLGYILQPHTSAGRIPSDKGYRFYVDHLIQEKDKEVTDMKEFVIEKTQKMEQVLKQVAKLLANNTNYATMITAAHKSDNKVKFIQLSCVDERQILAVVVLNSNVVRNRIIDVDEKVDNESLLKLNILLNTALNGLSIEEINLGVISKIKEKAGNHSSIVNDVLDTLSKSFEEDDNLEIYTSGATNILKYPELSDAEKVTHLLETFEDKEELVNLVTDTTENREETGIQVYIGNEAPIQTMKDCSVVTATYDLGDGVKGTVGIIGPKRMDYENVMHNLKSLKKQLEGMFNKNVITDKSMKNDSNDSFDNN</sequence>
<dbReference type="HAMAP" id="MF_00081">
    <property type="entry name" value="HrcA"/>
    <property type="match status" value="1"/>
</dbReference>
<keyword evidence="8" id="KW-1185">Reference proteome</keyword>
<evidence type="ECO:0000259" key="6">
    <source>
        <dbReference type="Pfam" id="PF01628"/>
    </source>
</evidence>
<dbReference type="Pfam" id="PF01628">
    <property type="entry name" value="HrcA"/>
    <property type="match status" value="1"/>
</dbReference>
<evidence type="ECO:0000256" key="5">
    <source>
        <dbReference type="HAMAP-Rule" id="MF_00081"/>
    </source>
</evidence>
<dbReference type="InterPro" id="IPR036390">
    <property type="entry name" value="WH_DNA-bd_sf"/>
</dbReference>
<protein>
    <recommendedName>
        <fullName evidence="5">Heat-inducible transcription repressor HrcA</fullName>
    </recommendedName>
</protein>
<dbReference type="InterPro" id="IPR029016">
    <property type="entry name" value="GAF-like_dom_sf"/>
</dbReference>
<dbReference type="Proteomes" id="UP000183918">
    <property type="component" value="Unassembled WGS sequence"/>
</dbReference>